<gene>
    <name evidence="1" type="ORF">FB390_2283</name>
</gene>
<protein>
    <submittedName>
        <fullName evidence="1">Uncharacterized protein</fullName>
    </submittedName>
</protein>
<proteinExistence type="predicted"/>
<organism evidence="1 2">
    <name type="scientific">Nocardia bhagyanarayanae</name>
    <dbReference type="NCBI Taxonomy" id="1215925"/>
    <lineage>
        <taxon>Bacteria</taxon>
        <taxon>Bacillati</taxon>
        <taxon>Actinomycetota</taxon>
        <taxon>Actinomycetes</taxon>
        <taxon>Mycobacteriales</taxon>
        <taxon>Nocardiaceae</taxon>
        <taxon>Nocardia</taxon>
    </lineage>
</organism>
<comment type="caution">
    <text evidence="1">The sequence shown here is derived from an EMBL/GenBank/DDBJ whole genome shotgun (WGS) entry which is preliminary data.</text>
</comment>
<reference evidence="1 2" key="1">
    <citation type="submission" date="2019-06" db="EMBL/GenBank/DDBJ databases">
        <title>Sequencing the genomes of 1000 actinobacteria strains.</title>
        <authorList>
            <person name="Klenk H.-P."/>
        </authorList>
    </citation>
    <scope>NUCLEOTIDE SEQUENCE [LARGE SCALE GENOMIC DNA]</scope>
    <source>
        <strain evidence="1 2">DSM 103495</strain>
    </source>
</reference>
<evidence type="ECO:0000313" key="2">
    <source>
        <dbReference type="Proteomes" id="UP000316331"/>
    </source>
</evidence>
<accession>A0A543FA05</accession>
<evidence type="ECO:0000313" key="1">
    <source>
        <dbReference type="EMBL" id="TQM30649.1"/>
    </source>
</evidence>
<dbReference type="AlphaFoldDB" id="A0A543FA05"/>
<dbReference type="Proteomes" id="UP000316331">
    <property type="component" value="Unassembled WGS sequence"/>
</dbReference>
<keyword evidence="2" id="KW-1185">Reference proteome</keyword>
<name>A0A543FA05_9NOCA</name>
<dbReference type="EMBL" id="VFPG01000001">
    <property type="protein sequence ID" value="TQM30649.1"/>
    <property type="molecule type" value="Genomic_DNA"/>
</dbReference>
<sequence>MPHFVSVPNNPIEALLRTLSLLMCSLSSGEGCAVIQ</sequence>